<dbReference type="InterPro" id="IPR039615">
    <property type="entry name" value="PKS"/>
</dbReference>
<evidence type="ECO:0000313" key="3">
    <source>
        <dbReference type="Proteomes" id="UP001318860"/>
    </source>
</evidence>
<dbReference type="EMBL" id="JABTTQ020002576">
    <property type="protein sequence ID" value="KAK6123326.1"/>
    <property type="molecule type" value="Genomic_DNA"/>
</dbReference>
<feature type="region of interest" description="Disordered" evidence="1">
    <location>
        <begin position="340"/>
        <end position="367"/>
    </location>
</feature>
<protein>
    <submittedName>
        <fullName evidence="2">Uncharacterized protein</fullName>
    </submittedName>
</protein>
<gene>
    <name evidence="2" type="ORF">DH2020_042935</name>
</gene>
<proteinExistence type="predicted"/>
<dbReference type="PANTHER" id="PTHR33781:SF3">
    <property type="entry name" value="PROTEIN PHYTOCHROME KINASE SUBSTRATE 3"/>
    <property type="match status" value="1"/>
</dbReference>
<comment type="caution">
    <text evidence="2">The sequence shown here is derived from an EMBL/GenBank/DDBJ whole genome shotgun (WGS) entry which is preliminary data.</text>
</comment>
<dbReference type="PANTHER" id="PTHR33781">
    <property type="entry name" value="PROTEIN PHYTOCHROME KINASE SUBSTRATE 1-RELATED"/>
    <property type="match status" value="1"/>
</dbReference>
<keyword evidence="3" id="KW-1185">Reference proteome</keyword>
<name>A0ABR0UMR6_REHGL</name>
<dbReference type="Proteomes" id="UP001318860">
    <property type="component" value="Unassembled WGS sequence"/>
</dbReference>
<accession>A0ABR0UMR6</accession>
<sequence>MESIIAADHDNINLRVASFACYLDTAKENLVHKVSSHDHLPILLHSSKENKDSLTNLRVDSFSYLNTSGEKNFVFNIPGPIKDPNTPFNFSQENPKDGEISIFGADKYFNMKLEYNTAQKHDERPVIMARTGSNYPGETDHHHRRENRKRAISEKIFSGFGCQGPCFDNKDVGINGNVTRYGSKPNRTVSERVALEKSTVKNEVANLSESRNSIEVFGFGDVSKGDIIATKMERRLSMLTWDAIPKGQNGPTSSTMCDDMASEASSDLFEIENISGSIYPILALSQDHASVCMSPISHYAPSEASIQWSVVTADNCSVSDYYNDEKNISTVEGDIIMSRNHNSTKKSTKNMRNGGGREAQKSRSGGLLGCKSQKSVDVAENVCCKHNGKAMKIN</sequence>
<reference evidence="2 3" key="1">
    <citation type="journal article" date="2021" name="Comput. Struct. Biotechnol. J.">
        <title>De novo genome assembly of the potent medicinal plant Rehmannia glutinosa using nanopore technology.</title>
        <authorList>
            <person name="Ma L."/>
            <person name="Dong C."/>
            <person name="Song C."/>
            <person name="Wang X."/>
            <person name="Zheng X."/>
            <person name="Niu Y."/>
            <person name="Chen S."/>
            <person name="Feng W."/>
        </authorList>
    </citation>
    <scope>NUCLEOTIDE SEQUENCE [LARGE SCALE GENOMIC DNA]</scope>
    <source>
        <strain evidence="2">DH-2019</strain>
    </source>
</reference>
<evidence type="ECO:0000313" key="2">
    <source>
        <dbReference type="EMBL" id="KAK6123326.1"/>
    </source>
</evidence>
<organism evidence="2 3">
    <name type="scientific">Rehmannia glutinosa</name>
    <name type="common">Chinese foxglove</name>
    <dbReference type="NCBI Taxonomy" id="99300"/>
    <lineage>
        <taxon>Eukaryota</taxon>
        <taxon>Viridiplantae</taxon>
        <taxon>Streptophyta</taxon>
        <taxon>Embryophyta</taxon>
        <taxon>Tracheophyta</taxon>
        <taxon>Spermatophyta</taxon>
        <taxon>Magnoliopsida</taxon>
        <taxon>eudicotyledons</taxon>
        <taxon>Gunneridae</taxon>
        <taxon>Pentapetalae</taxon>
        <taxon>asterids</taxon>
        <taxon>lamiids</taxon>
        <taxon>Lamiales</taxon>
        <taxon>Orobanchaceae</taxon>
        <taxon>Rehmannieae</taxon>
        <taxon>Rehmannia</taxon>
    </lineage>
</organism>
<evidence type="ECO:0000256" key="1">
    <source>
        <dbReference type="SAM" id="MobiDB-lite"/>
    </source>
</evidence>